<feature type="region of interest" description="Disordered" evidence="1">
    <location>
        <begin position="124"/>
        <end position="205"/>
    </location>
</feature>
<sequence>MVTVVEDDAQLERIKMMRAVKACVPVSQCPSVPVSLRVLVALRSLLGGAMDGGSDGATKNPFADKEERDRARPGHTSPGRKRFPRMPTRVATRAGELALQSLFSSMDADAGDDDSLLTMLDAAGGGSSDCGEETSRTKRPARTFCRSETTTGRRWSTPEWASRHSASSSRSRAAPRNEKGTSKLERRRRHLQLAPQTARTTDNRD</sequence>
<evidence type="ECO:0000313" key="3">
    <source>
        <dbReference type="Proteomes" id="UP000266841"/>
    </source>
</evidence>
<protein>
    <submittedName>
        <fullName evidence="2">Uncharacterized protein</fullName>
    </submittedName>
</protein>
<evidence type="ECO:0000313" key="2">
    <source>
        <dbReference type="EMBL" id="EJK55135.1"/>
    </source>
</evidence>
<accession>K0RPX3</accession>
<evidence type="ECO:0000256" key="1">
    <source>
        <dbReference type="SAM" id="MobiDB-lite"/>
    </source>
</evidence>
<reference evidence="2 3" key="1">
    <citation type="journal article" date="2012" name="Genome Biol.">
        <title>Genome and low-iron response of an oceanic diatom adapted to chronic iron limitation.</title>
        <authorList>
            <person name="Lommer M."/>
            <person name="Specht M."/>
            <person name="Roy A.S."/>
            <person name="Kraemer L."/>
            <person name="Andreson R."/>
            <person name="Gutowska M.A."/>
            <person name="Wolf J."/>
            <person name="Bergner S.V."/>
            <person name="Schilhabel M.B."/>
            <person name="Klostermeier U.C."/>
            <person name="Beiko R.G."/>
            <person name="Rosenstiel P."/>
            <person name="Hippler M."/>
            <person name="Laroche J."/>
        </authorList>
    </citation>
    <scope>NUCLEOTIDE SEQUENCE [LARGE SCALE GENOMIC DNA]</scope>
    <source>
        <strain evidence="2 3">CCMP1005</strain>
    </source>
</reference>
<organism evidence="2 3">
    <name type="scientific">Thalassiosira oceanica</name>
    <name type="common">Marine diatom</name>
    <dbReference type="NCBI Taxonomy" id="159749"/>
    <lineage>
        <taxon>Eukaryota</taxon>
        <taxon>Sar</taxon>
        <taxon>Stramenopiles</taxon>
        <taxon>Ochrophyta</taxon>
        <taxon>Bacillariophyta</taxon>
        <taxon>Coscinodiscophyceae</taxon>
        <taxon>Thalassiosirophycidae</taxon>
        <taxon>Thalassiosirales</taxon>
        <taxon>Thalassiosiraceae</taxon>
        <taxon>Thalassiosira</taxon>
    </lineage>
</organism>
<dbReference type="AlphaFoldDB" id="K0RPX3"/>
<feature type="compositionally biased region" description="Basic and acidic residues" evidence="1">
    <location>
        <begin position="62"/>
        <end position="72"/>
    </location>
</feature>
<keyword evidence="3" id="KW-1185">Reference proteome</keyword>
<feature type="compositionally biased region" description="Polar residues" evidence="1">
    <location>
        <begin position="194"/>
        <end position="205"/>
    </location>
</feature>
<comment type="caution">
    <text evidence="2">The sequence shown here is derived from an EMBL/GenBank/DDBJ whole genome shotgun (WGS) entry which is preliminary data.</text>
</comment>
<dbReference type="EMBL" id="AGNL01034667">
    <property type="protein sequence ID" value="EJK55135.1"/>
    <property type="molecule type" value="Genomic_DNA"/>
</dbReference>
<dbReference type="Proteomes" id="UP000266841">
    <property type="component" value="Unassembled WGS sequence"/>
</dbReference>
<proteinExistence type="predicted"/>
<feature type="compositionally biased region" description="Low complexity" evidence="1">
    <location>
        <begin position="163"/>
        <end position="174"/>
    </location>
</feature>
<feature type="compositionally biased region" description="Basic and acidic residues" evidence="1">
    <location>
        <begin position="175"/>
        <end position="184"/>
    </location>
</feature>
<feature type="region of interest" description="Disordered" evidence="1">
    <location>
        <begin position="50"/>
        <end position="84"/>
    </location>
</feature>
<gene>
    <name evidence="2" type="ORF">THAOC_25163</name>
</gene>
<name>K0RPX3_THAOC</name>